<dbReference type="GO" id="GO:0016874">
    <property type="term" value="F:ligase activity"/>
    <property type="evidence" value="ECO:0007669"/>
    <property type="project" value="UniProtKB-KW"/>
</dbReference>
<keyword evidence="9" id="KW-1185">Reference proteome</keyword>
<keyword evidence="3" id="KW-0276">Fatty acid metabolism</keyword>
<gene>
    <name evidence="8" type="ORF">DVS28_a0318</name>
</gene>
<dbReference type="FunFam" id="3.40.50.12780:FF:000013">
    <property type="entry name" value="Long-chain-fatty-acid--AMP ligase FadD32"/>
    <property type="match status" value="1"/>
</dbReference>
<evidence type="ECO:0000256" key="4">
    <source>
        <dbReference type="ARBA" id="ARBA00023098"/>
    </source>
</evidence>
<evidence type="ECO:0000256" key="2">
    <source>
        <dbReference type="ARBA" id="ARBA00022598"/>
    </source>
</evidence>
<dbReference type="Gene3D" id="3.30.300.30">
    <property type="match status" value="1"/>
</dbReference>
<dbReference type="RefSeq" id="WP_114589888.1">
    <property type="nucleotide sequence ID" value="NZ_CP031165.1"/>
</dbReference>
<sequence>MTATRSSDDDARLVVSVITALLDELRPHGHPTVTLDSDLERDLALDSLALAELLARLDDARGTRMSTTLLGTATTPRDLLVDPAGPPSHPTVAAASPTPAPVRPPGADGPRPTDLPTLIDSLDWHLATHPDRPHLRLLDETAPVELTYAELHDQALAVANGLRGRGTETGDSIALMLPTGRDYFVAFLGVLLAGCTAVPIYPPDRPSRIGEHLQRQRHILDNARATVLITVPEGRSLARLMRTHVASLRQVCTAEELAQTDGDTMPLPRAGHDDVALVQYTSGSTGAPKGVVLSHQDLVVNIDAMAQVIRATPDDVFVSWLPLYHDMGLIGAWLGSLHVGMRLISMPPQDFLVRPASWLQAITDHGGTLAASPNFGYELCLRRVTDEQMDGLDLSTWRLAFNGAEAVGPDTLRRFADRFGPVGLRPEALAPVYGLAEAAVGLAFPPVGRPPIIDRISRDRLVRGGVAEPLPDGAAGPDVLELAACGQPLPGYAIRVVDRAGSTLPDRTQGRIQFTGPSATRGYLRNDEATRRLRDGEWLDTGDLGYLADGDIVITGRVKDLIIRAGRNLHPQELEQVVGAVDGVRAGCVAAFGVGDAERGTERLVVVAETRETDPVAREAIRSGIVDAAVDVVETPPDEIVLVGPGTVPKTSSGKLRRAETARRYTDGLLDQPVRAAWVQLARFGWGGLPRAVRGLVARLRETLHAAWARLLVVSVVVPLAVMVVLLPGHRLRWRLVRRVLRALVPLMGTPIEADGAALPAPPAVIVANHASWLDGLVLSAHLEGGVRFVVGEVLRDKPIEGFVLRRLGAVFVERHDREQGVADVAALSETLDDRSYLVAFPEGGLDSIVGLRPFRLGAFSVAATAGVPVVPIAIRGSRWVLPPHTTHLRRGTIHLEVGAPILPAGSGWSATLQLRDAARAHIARHCGEPDLG</sequence>
<evidence type="ECO:0000259" key="7">
    <source>
        <dbReference type="PROSITE" id="PS50075"/>
    </source>
</evidence>
<dbReference type="EMBL" id="CP031165">
    <property type="protein sequence ID" value="AXV05025.1"/>
    <property type="molecule type" value="Genomic_DNA"/>
</dbReference>
<dbReference type="PROSITE" id="PS50075">
    <property type="entry name" value="CARRIER"/>
    <property type="match status" value="1"/>
</dbReference>
<dbReference type="InterPro" id="IPR036736">
    <property type="entry name" value="ACP-like_sf"/>
</dbReference>
<evidence type="ECO:0000256" key="1">
    <source>
        <dbReference type="ARBA" id="ARBA00006432"/>
    </source>
</evidence>
<dbReference type="InterPro" id="IPR009081">
    <property type="entry name" value="PP-bd_ACP"/>
</dbReference>
<evidence type="ECO:0000256" key="6">
    <source>
        <dbReference type="SAM" id="Phobius"/>
    </source>
</evidence>
<name>A0A346XS28_9ACTN</name>
<dbReference type="InterPro" id="IPR045851">
    <property type="entry name" value="AMP-bd_C_sf"/>
</dbReference>
<dbReference type="InterPro" id="IPR020845">
    <property type="entry name" value="AMP-binding_CS"/>
</dbReference>
<keyword evidence="6" id="KW-0472">Membrane</keyword>
<dbReference type="SUPFAM" id="SSF56801">
    <property type="entry name" value="Acetyl-CoA synthetase-like"/>
    <property type="match status" value="1"/>
</dbReference>
<feature type="transmembrane region" description="Helical" evidence="6">
    <location>
        <begin position="707"/>
        <end position="729"/>
    </location>
</feature>
<dbReference type="GO" id="GO:0071766">
    <property type="term" value="P:Actinobacterium-type cell wall biogenesis"/>
    <property type="evidence" value="ECO:0007669"/>
    <property type="project" value="UniProtKB-ARBA"/>
</dbReference>
<dbReference type="InterPro" id="IPR002123">
    <property type="entry name" value="Plipid/glycerol_acylTrfase"/>
</dbReference>
<dbReference type="CDD" id="cd07989">
    <property type="entry name" value="LPLAT_AGPAT-like"/>
    <property type="match status" value="1"/>
</dbReference>
<dbReference type="Pfam" id="PF01553">
    <property type="entry name" value="Acyltransferase"/>
    <property type="match status" value="1"/>
</dbReference>
<dbReference type="PANTHER" id="PTHR22754">
    <property type="entry name" value="DISCO-INTERACTING PROTEIN 2 DIP2 -RELATED"/>
    <property type="match status" value="1"/>
</dbReference>
<dbReference type="OrthoDB" id="3671040at2"/>
<feature type="region of interest" description="Disordered" evidence="5">
    <location>
        <begin position="68"/>
        <end position="112"/>
    </location>
</feature>
<dbReference type="Gene3D" id="1.10.1200.10">
    <property type="entry name" value="ACP-like"/>
    <property type="match status" value="1"/>
</dbReference>
<evidence type="ECO:0000256" key="3">
    <source>
        <dbReference type="ARBA" id="ARBA00022832"/>
    </source>
</evidence>
<proteinExistence type="inferred from homology"/>
<evidence type="ECO:0000256" key="5">
    <source>
        <dbReference type="SAM" id="MobiDB-lite"/>
    </source>
</evidence>
<keyword evidence="2" id="KW-0436">Ligase</keyword>
<keyword evidence="6" id="KW-0812">Transmembrane</keyword>
<evidence type="ECO:0000313" key="8">
    <source>
        <dbReference type="EMBL" id="AXV05025.1"/>
    </source>
</evidence>
<organism evidence="8 9">
    <name type="scientific">Euzebya pacifica</name>
    <dbReference type="NCBI Taxonomy" id="1608957"/>
    <lineage>
        <taxon>Bacteria</taxon>
        <taxon>Bacillati</taxon>
        <taxon>Actinomycetota</taxon>
        <taxon>Nitriliruptoria</taxon>
        <taxon>Euzebyales</taxon>
    </lineage>
</organism>
<reference evidence="8 9" key="1">
    <citation type="submission" date="2018-09" db="EMBL/GenBank/DDBJ databases">
        <title>Complete genome sequence of Euzebya sp. DY32-46 isolated from seawater of Pacific Ocean.</title>
        <authorList>
            <person name="Xu L."/>
            <person name="Wu Y.-H."/>
            <person name="Xu X.-W."/>
        </authorList>
    </citation>
    <scope>NUCLEOTIDE SEQUENCE [LARGE SCALE GENOMIC DNA]</scope>
    <source>
        <strain evidence="8 9">DY32-46</strain>
    </source>
</reference>
<dbReference type="GO" id="GO:0070566">
    <property type="term" value="F:adenylyltransferase activity"/>
    <property type="evidence" value="ECO:0007669"/>
    <property type="project" value="TreeGrafter"/>
</dbReference>
<dbReference type="PANTHER" id="PTHR22754:SF32">
    <property type="entry name" value="DISCO-INTERACTING PROTEIN 2"/>
    <property type="match status" value="1"/>
</dbReference>
<dbReference type="GO" id="GO:0016746">
    <property type="term" value="F:acyltransferase activity"/>
    <property type="evidence" value="ECO:0007669"/>
    <property type="project" value="InterPro"/>
</dbReference>
<keyword evidence="6" id="KW-1133">Transmembrane helix</keyword>
<dbReference type="Pfam" id="PF00501">
    <property type="entry name" value="AMP-binding"/>
    <property type="match status" value="1"/>
</dbReference>
<comment type="similarity">
    <text evidence="1">Belongs to the ATP-dependent AMP-binding enzyme family.</text>
</comment>
<dbReference type="KEGG" id="euz:DVS28_a0318"/>
<dbReference type="CDD" id="cd05931">
    <property type="entry name" value="FAAL"/>
    <property type="match status" value="1"/>
</dbReference>
<dbReference type="PROSITE" id="PS00455">
    <property type="entry name" value="AMP_BINDING"/>
    <property type="match status" value="1"/>
</dbReference>
<dbReference type="SMART" id="SM00563">
    <property type="entry name" value="PlsC"/>
    <property type="match status" value="1"/>
</dbReference>
<dbReference type="SUPFAM" id="SSF69593">
    <property type="entry name" value="Glycerol-3-phosphate (1)-acyltransferase"/>
    <property type="match status" value="1"/>
</dbReference>
<dbReference type="Proteomes" id="UP000264006">
    <property type="component" value="Chromosome"/>
</dbReference>
<dbReference type="Gene3D" id="3.40.50.12780">
    <property type="entry name" value="N-terminal domain of ligase-like"/>
    <property type="match status" value="1"/>
</dbReference>
<feature type="domain" description="Carrier" evidence="7">
    <location>
        <begin position="9"/>
        <end position="87"/>
    </location>
</feature>
<dbReference type="GO" id="GO:0006633">
    <property type="term" value="P:fatty acid biosynthetic process"/>
    <property type="evidence" value="ECO:0007669"/>
    <property type="project" value="TreeGrafter"/>
</dbReference>
<dbReference type="InterPro" id="IPR042099">
    <property type="entry name" value="ANL_N_sf"/>
</dbReference>
<dbReference type="GO" id="GO:0005886">
    <property type="term" value="C:plasma membrane"/>
    <property type="evidence" value="ECO:0007669"/>
    <property type="project" value="TreeGrafter"/>
</dbReference>
<evidence type="ECO:0000313" key="9">
    <source>
        <dbReference type="Proteomes" id="UP000264006"/>
    </source>
</evidence>
<dbReference type="InterPro" id="IPR040097">
    <property type="entry name" value="FAAL/FAAC"/>
</dbReference>
<dbReference type="Pfam" id="PF00550">
    <property type="entry name" value="PP-binding"/>
    <property type="match status" value="1"/>
</dbReference>
<protein>
    <submittedName>
        <fullName evidence="8">Pyoverdine chromophore synthetase</fullName>
    </submittedName>
</protein>
<accession>A0A346XS28</accession>
<dbReference type="InterPro" id="IPR000873">
    <property type="entry name" value="AMP-dep_synth/lig_dom"/>
</dbReference>
<dbReference type="SUPFAM" id="SSF47336">
    <property type="entry name" value="ACP-like"/>
    <property type="match status" value="1"/>
</dbReference>
<keyword evidence="4" id="KW-0443">Lipid metabolism</keyword>
<dbReference type="AlphaFoldDB" id="A0A346XS28"/>